<accession>A0A5N6H817</accession>
<dbReference type="AlphaFoldDB" id="A0A5N6H817"/>
<dbReference type="EMBL" id="ML734578">
    <property type="protein sequence ID" value="KAB8248663.1"/>
    <property type="molecule type" value="Genomic_DNA"/>
</dbReference>
<organism evidence="1">
    <name type="scientific">Aspergillus flavus</name>
    <dbReference type="NCBI Taxonomy" id="5059"/>
    <lineage>
        <taxon>Eukaryota</taxon>
        <taxon>Fungi</taxon>
        <taxon>Dikarya</taxon>
        <taxon>Ascomycota</taxon>
        <taxon>Pezizomycotina</taxon>
        <taxon>Eurotiomycetes</taxon>
        <taxon>Eurotiomycetidae</taxon>
        <taxon>Eurotiales</taxon>
        <taxon>Aspergillaceae</taxon>
        <taxon>Aspergillus</taxon>
        <taxon>Aspergillus subgen. Circumdati</taxon>
    </lineage>
</organism>
<reference evidence="1" key="1">
    <citation type="submission" date="2019-04" db="EMBL/GenBank/DDBJ databases">
        <title>Friends and foes A comparative genomics study of 23 Aspergillus species from section Flavi.</title>
        <authorList>
            <consortium name="DOE Joint Genome Institute"/>
            <person name="Kjaerbolling I."/>
            <person name="Vesth T."/>
            <person name="Frisvad J.C."/>
            <person name="Nybo J.L."/>
            <person name="Theobald S."/>
            <person name="Kildgaard S."/>
            <person name="Isbrandt T."/>
            <person name="Kuo A."/>
            <person name="Sato A."/>
            <person name="Lyhne E.K."/>
            <person name="Kogle M.E."/>
            <person name="Wiebenga A."/>
            <person name="Kun R.S."/>
            <person name="Lubbers R.J."/>
            <person name="Makela M.R."/>
            <person name="Barry K."/>
            <person name="Chovatia M."/>
            <person name="Clum A."/>
            <person name="Daum C."/>
            <person name="Haridas S."/>
            <person name="He G."/>
            <person name="LaButti K."/>
            <person name="Lipzen A."/>
            <person name="Mondo S."/>
            <person name="Riley R."/>
            <person name="Salamov A."/>
            <person name="Simmons B.A."/>
            <person name="Magnuson J.K."/>
            <person name="Henrissat B."/>
            <person name="Mortensen U.H."/>
            <person name="Larsen T.O."/>
            <person name="Devries R.P."/>
            <person name="Grigoriev I.V."/>
            <person name="Machida M."/>
            <person name="Baker S.E."/>
            <person name="Andersen M.R."/>
        </authorList>
    </citation>
    <scope>NUCLEOTIDE SEQUENCE [LARGE SCALE GENOMIC DNA]</scope>
    <source>
        <strain evidence="1">CBS 121.62</strain>
    </source>
</reference>
<name>A0A5N6H817_ASPFL</name>
<sequence>MGVQFSRSPKYHNRFRRYQDRLSTVSHTLDCVASLLIKDHVNTMVLALDSMCPVAKAGYRKLLESPSEVQLNICNYVCIYSVHMQIILCTSRDRVYPVLEIDLISLYIFLPLTNTWRCMIIQSEARDEGMRPRIGVELVIISVSQADMM</sequence>
<gene>
    <name evidence="1" type="ORF">BDV35DRAFT_161107</name>
</gene>
<protein>
    <submittedName>
        <fullName evidence="1">Uncharacterized protein</fullName>
    </submittedName>
</protein>
<dbReference type="Proteomes" id="UP000325434">
    <property type="component" value="Unassembled WGS sequence"/>
</dbReference>
<evidence type="ECO:0000313" key="1">
    <source>
        <dbReference type="EMBL" id="KAB8248663.1"/>
    </source>
</evidence>
<proteinExistence type="predicted"/>